<dbReference type="PANTHER" id="PTHR13504:SF38">
    <property type="entry name" value="FIDO DOMAIN-CONTAINING PROTEIN"/>
    <property type="match status" value="1"/>
</dbReference>
<dbReference type="Gene3D" id="1.10.3290.10">
    <property type="entry name" value="Fido-like domain"/>
    <property type="match status" value="1"/>
</dbReference>
<dbReference type="PROSITE" id="PS00018">
    <property type="entry name" value="EF_HAND_1"/>
    <property type="match status" value="1"/>
</dbReference>
<feature type="binding site" evidence="2">
    <location>
        <begin position="289"/>
        <end position="296"/>
    </location>
    <ligand>
        <name>ATP</name>
        <dbReference type="ChEBI" id="CHEBI:30616"/>
    </ligand>
</feature>
<proteinExistence type="predicted"/>
<evidence type="ECO:0000313" key="5">
    <source>
        <dbReference type="Proteomes" id="UP000785200"/>
    </source>
</evidence>
<dbReference type="InterPro" id="IPR036597">
    <property type="entry name" value="Fido-like_dom_sf"/>
</dbReference>
<name>A0A9P6SNN4_9HELO</name>
<evidence type="ECO:0000256" key="1">
    <source>
        <dbReference type="PIRSR" id="PIRSR640198-1"/>
    </source>
</evidence>
<dbReference type="EMBL" id="VNKQ01000017">
    <property type="protein sequence ID" value="KAG0646034.1"/>
    <property type="molecule type" value="Genomic_DNA"/>
</dbReference>
<reference evidence="4" key="1">
    <citation type="submission" date="2019-07" db="EMBL/GenBank/DDBJ databases">
        <title>Hyphodiscus hymeniophilus genome sequencing and assembly.</title>
        <authorList>
            <person name="Kramer G."/>
            <person name="Nodwell J."/>
        </authorList>
    </citation>
    <scope>NUCLEOTIDE SEQUENCE</scope>
    <source>
        <strain evidence="4">ATCC 34498</strain>
    </source>
</reference>
<sequence length="410" mass="46695">MATSPHKRNSIAGLFGGLNISKTTYKTINLPKALRNTIRAKLPSNAKLIWKMDPNYDYNRFTPDPDEVFEECVGYFGKVQPLIINLKDEDQSYNDYLVESMVMMIFTSNYLENAGSSQPITLRICKEIFAGRELPEEIGERDTEYEPIQAYLMEKKAQSDKSAVLRSRKQIIQHAYALKYITHRMVIEGEALSESLLKETHRILTDGIDADNEDKDKSETYGGIYRSCSVGWTCFSTFARPEDVPKLMEQAVAAFNTEVEEAISKQTLDPFDLATKYFHRILNIHPFLDGNSRLTRLMMNTILLKYVGIVIPIGRDSIEADKWKETVTRAAEIQAAEDEDRGGKVAWAEVSTLVAIQGRSTLRGLKDSLEAGKSEDIFERRKSIVGYHWDTSSEVEEEECYYSELLRSVE</sequence>
<gene>
    <name evidence="4" type="ORF">D0Z07_7979</name>
</gene>
<feature type="domain" description="Fido" evidence="3">
    <location>
        <begin position="192"/>
        <end position="356"/>
    </location>
</feature>
<keyword evidence="5" id="KW-1185">Reference proteome</keyword>
<evidence type="ECO:0000259" key="3">
    <source>
        <dbReference type="PROSITE" id="PS51459"/>
    </source>
</evidence>
<protein>
    <submittedName>
        <fullName evidence="4">Adenosine monophosphate-transferase</fullName>
    </submittedName>
</protein>
<dbReference type="SUPFAM" id="SSF140931">
    <property type="entry name" value="Fic-like"/>
    <property type="match status" value="1"/>
</dbReference>
<dbReference type="InterPro" id="IPR018247">
    <property type="entry name" value="EF_Hand_1_Ca_BS"/>
</dbReference>
<evidence type="ECO:0000313" key="4">
    <source>
        <dbReference type="EMBL" id="KAG0646034.1"/>
    </source>
</evidence>
<dbReference type="PANTHER" id="PTHR13504">
    <property type="entry name" value="FIDO DOMAIN-CONTAINING PROTEIN DDB_G0283145"/>
    <property type="match status" value="1"/>
</dbReference>
<dbReference type="OrthoDB" id="439046at2759"/>
<organism evidence="4 5">
    <name type="scientific">Hyphodiscus hymeniophilus</name>
    <dbReference type="NCBI Taxonomy" id="353542"/>
    <lineage>
        <taxon>Eukaryota</taxon>
        <taxon>Fungi</taxon>
        <taxon>Dikarya</taxon>
        <taxon>Ascomycota</taxon>
        <taxon>Pezizomycotina</taxon>
        <taxon>Leotiomycetes</taxon>
        <taxon>Helotiales</taxon>
        <taxon>Hyphodiscaceae</taxon>
        <taxon>Hyphodiscus</taxon>
    </lineage>
</organism>
<dbReference type="InterPro" id="IPR003812">
    <property type="entry name" value="Fido"/>
</dbReference>
<dbReference type="Pfam" id="PF02661">
    <property type="entry name" value="Fic"/>
    <property type="match status" value="1"/>
</dbReference>
<feature type="active site" evidence="1">
    <location>
        <position position="285"/>
    </location>
</feature>
<comment type="caution">
    <text evidence="4">The sequence shown here is derived from an EMBL/GenBank/DDBJ whole genome shotgun (WGS) entry which is preliminary data.</text>
</comment>
<dbReference type="AlphaFoldDB" id="A0A9P6SNN4"/>
<keyword evidence="2" id="KW-0547">Nucleotide-binding</keyword>
<accession>A0A9P6SNN4</accession>
<dbReference type="PROSITE" id="PS51459">
    <property type="entry name" value="FIDO"/>
    <property type="match status" value="1"/>
</dbReference>
<dbReference type="Proteomes" id="UP000785200">
    <property type="component" value="Unassembled WGS sequence"/>
</dbReference>
<dbReference type="GO" id="GO:0005524">
    <property type="term" value="F:ATP binding"/>
    <property type="evidence" value="ECO:0007669"/>
    <property type="project" value="UniProtKB-KW"/>
</dbReference>
<dbReference type="InterPro" id="IPR040198">
    <property type="entry name" value="Fido_containing"/>
</dbReference>
<evidence type="ECO:0000256" key="2">
    <source>
        <dbReference type="PIRSR" id="PIRSR640198-2"/>
    </source>
</evidence>
<keyword evidence="2" id="KW-0067">ATP-binding</keyword>